<feature type="compositionally biased region" description="Basic and acidic residues" evidence="4">
    <location>
        <begin position="298"/>
        <end position="307"/>
    </location>
</feature>
<feature type="region of interest" description="Disordered" evidence="4">
    <location>
        <begin position="262"/>
        <end position="330"/>
    </location>
</feature>
<dbReference type="InterPro" id="IPR009187">
    <property type="entry name" value="Prok_Ku"/>
</dbReference>
<protein>
    <recommendedName>
        <fullName evidence="3">Non-homologous end joining protein Ku</fullName>
    </recommendedName>
</protein>
<dbReference type="Proteomes" id="UP001260188">
    <property type="component" value="Unassembled WGS sequence"/>
</dbReference>
<dbReference type="EMBL" id="JAVIZA010000001">
    <property type="protein sequence ID" value="MDR6166167.1"/>
    <property type="molecule type" value="Genomic_DNA"/>
</dbReference>
<dbReference type="Pfam" id="PF02735">
    <property type="entry name" value="Ku"/>
    <property type="match status" value="1"/>
</dbReference>
<dbReference type="SMART" id="SM00559">
    <property type="entry name" value="Ku78"/>
    <property type="match status" value="1"/>
</dbReference>
<dbReference type="NCBIfam" id="TIGR02772">
    <property type="entry name" value="Ku_bact"/>
    <property type="match status" value="1"/>
</dbReference>
<accession>A0ABU1HY20</accession>
<comment type="subunit">
    <text evidence="3">Homodimer. Interacts with LigD.</text>
</comment>
<reference evidence="6 7" key="1">
    <citation type="submission" date="2023-08" db="EMBL/GenBank/DDBJ databases">
        <title>Functional and genomic diversity of the sorghum phyllosphere microbiome.</title>
        <authorList>
            <person name="Shade A."/>
        </authorList>
    </citation>
    <scope>NUCLEOTIDE SEQUENCE [LARGE SCALE GENOMIC DNA]</scope>
    <source>
        <strain evidence="6 7">SORGH_AS_0919</strain>
    </source>
</reference>
<name>A0ABU1HY20_9MICO</name>
<keyword evidence="1 3" id="KW-0238">DNA-binding</keyword>
<comment type="similarity">
    <text evidence="3">Belongs to the prokaryotic Ku family.</text>
</comment>
<sequence>MCTSCMRSIWKGALTFGLVNVPVKVYSATEDHDVPLHQVHNADGGRIRYQRICEIDGEVVPYADIDRAYDDGEQTVVLTKEDLASLPSERSREIDVVEFVPSDQIDLLTLDKAYYLEPDSSSPKSYVLLRKTLEQTDRTAIVRFSLRQKTRLAALRVRGDVLVLQTLLWADEVREAAFPALDESVRISAKELEMSASLVESFSSDFDPEAFTDEYQEELRTLIDAKLEKGDALDTSETFGEKAEKEGGEVIDLMEALRASVERSRAARGGGSKTSDDDAVRGDTKTPAKKSGGKSAAAKKDADEKAPAKKAPAKKTAEKKTPAKKSAKAS</sequence>
<dbReference type="InterPro" id="IPR006164">
    <property type="entry name" value="DNA_bd_Ku70/Ku80"/>
</dbReference>
<organism evidence="6 7">
    <name type="scientific">Microbacterium paludicola</name>
    <dbReference type="NCBI Taxonomy" id="300019"/>
    <lineage>
        <taxon>Bacteria</taxon>
        <taxon>Bacillati</taxon>
        <taxon>Actinomycetota</taxon>
        <taxon>Actinomycetes</taxon>
        <taxon>Micrococcales</taxon>
        <taxon>Microbacteriaceae</taxon>
        <taxon>Microbacterium</taxon>
    </lineage>
</organism>
<dbReference type="PANTHER" id="PTHR41251">
    <property type="entry name" value="NON-HOMOLOGOUS END JOINING PROTEIN KU"/>
    <property type="match status" value="1"/>
</dbReference>
<gene>
    <name evidence="3" type="primary">ku</name>
    <name evidence="6" type="ORF">QE367_000371</name>
</gene>
<evidence type="ECO:0000256" key="2">
    <source>
        <dbReference type="ARBA" id="ARBA00023172"/>
    </source>
</evidence>
<feature type="domain" description="Ku" evidence="5">
    <location>
        <begin position="57"/>
        <end position="184"/>
    </location>
</feature>
<keyword evidence="7" id="KW-1185">Reference proteome</keyword>
<dbReference type="PANTHER" id="PTHR41251:SF1">
    <property type="entry name" value="NON-HOMOLOGOUS END JOINING PROTEIN KU"/>
    <property type="match status" value="1"/>
</dbReference>
<dbReference type="PIRSF" id="PIRSF006493">
    <property type="entry name" value="Prok_Ku"/>
    <property type="match status" value="1"/>
</dbReference>
<dbReference type="InterPro" id="IPR016194">
    <property type="entry name" value="SPOC-like_C_dom_sf"/>
</dbReference>
<dbReference type="CDD" id="cd00789">
    <property type="entry name" value="KU_like"/>
    <property type="match status" value="1"/>
</dbReference>
<comment type="caution">
    <text evidence="6">The sequence shown here is derived from an EMBL/GenBank/DDBJ whole genome shotgun (WGS) entry which is preliminary data.</text>
</comment>
<proteinExistence type="inferred from homology"/>
<evidence type="ECO:0000256" key="3">
    <source>
        <dbReference type="HAMAP-Rule" id="MF_01875"/>
    </source>
</evidence>
<dbReference type="HAMAP" id="MF_01875">
    <property type="entry name" value="Prokaryotic_Ku"/>
    <property type="match status" value="1"/>
</dbReference>
<evidence type="ECO:0000259" key="5">
    <source>
        <dbReference type="SMART" id="SM00559"/>
    </source>
</evidence>
<dbReference type="Gene3D" id="2.40.290.10">
    <property type="match status" value="1"/>
</dbReference>
<keyword evidence="3" id="KW-0234">DNA repair</keyword>
<evidence type="ECO:0000313" key="6">
    <source>
        <dbReference type="EMBL" id="MDR6166167.1"/>
    </source>
</evidence>
<feature type="compositionally biased region" description="Basic and acidic residues" evidence="4">
    <location>
        <begin position="274"/>
        <end position="286"/>
    </location>
</feature>
<comment type="function">
    <text evidence="3">With LigD forms a non-homologous end joining (NHEJ) DNA repair enzyme, which repairs dsDNA breaks with reduced fidelity. Binds linear dsDNA with 5'- and 3'- overhangs but not closed circular dsDNA nor ssDNA. Recruits and stimulates the ligase activity of LigD.</text>
</comment>
<keyword evidence="2 3" id="KW-0233">DNA recombination</keyword>
<evidence type="ECO:0000256" key="1">
    <source>
        <dbReference type="ARBA" id="ARBA00023125"/>
    </source>
</evidence>
<keyword evidence="3" id="KW-0227">DNA damage</keyword>
<evidence type="ECO:0000256" key="4">
    <source>
        <dbReference type="SAM" id="MobiDB-lite"/>
    </source>
</evidence>
<evidence type="ECO:0000313" key="7">
    <source>
        <dbReference type="Proteomes" id="UP001260188"/>
    </source>
</evidence>
<dbReference type="SUPFAM" id="SSF100939">
    <property type="entry name" value="SPOC domain-like"/>
    <property type="match status" value="1"/>
</dbReference>